<evidence type="ECO:0000256" key="12">
    <source>
        <dbReference type="RuleBase" id="RU361274"/>
    </source>
</evidence>
<organism evidence="13 14">
    <name type="scientific">Fictibacillus barbaricus</name>
    <dbReference type="NCBI Taxonomy" id="182136"/>
    <lineage>
        <taxon>Bacteria</taxon>
        <taxon>Bacillati</taxon>
        <taxon>Bacillota</taxon>
        <taxon>Bacilli</taxon>
        <taxon>Bacillales</taxon>
        <taxon>Fictibacillaceae</taxon>
        <taxon>Fictibacillus</taxon>
    </lineage>
</organism>
<dbReference type="EMBL" id="JAVDWA010000008">
    <property type="protein sequence ID" value="MDR7074486.1"/>
    <property type="molecule type" value="Genomic_DNA"/>
</dbReference>
<dbReference type="SUPFAM" id="SSF64438">
    <property type="entry name" value="CNF1/YfiH-like putative cysteine hydrolases"/>
    <property type="match status" value="1"/>
</dbReference>
<evidence type="ECO:0000256" key="4">
    <source>
        <dbReference type="ARBA" id="ARBA00007353"/>
    </source>
</evidence>
<dbReference type="RefSeq" id="WP_310261509.1">
    <property type="nucleotide sequence ID" value="NZ_JAVDWA010000008.1"/>
</dbReference>
<evidence type="ECO:0000313" key="13">
    <source>
        <dbReference type="EMBL" id="MDR7074486.1"/>
    </source>
</evidence>
<comment type="catalytic activity">
    <reaction evidence="10">
        <text>adenosine + phosphate = alpha-D-ribose 1-phosphate + adenine</text>
        <dbReference type="Rhea" id="RHEA:27642"/>
        <dbReference type="ChEBI" id="CHEBI:16335"/>
        <dbReference type="ChEBI" id="CHEBI:16708"/>
        <dbReference type="ChEBI" id="CHEBI:43474"/>
        <dbReference type="ChEBI" id="CHEBI:57720"/>
        <dbReference type="EC" id="2.4.2.1"/>
    </reaction>
    <physiologicalReaction direction="left-to-right" evidence="10">
        <dbReference type="Rhea" id="RHEA:27643"/>
    </physiologicalReaction>
</comment>
<sequence length="274" mass="30577">MNTFMETGKQMSLQAWQNENSHILAGFTIRNGGFSTDSFQSLNMGFHVEDDPKVVQRNRRAFAEEIGFPIQNWVGTKQVHGTNIVKVSLQERGRGSLDFETAIENTDGVYTADEDVLLTSLYADCVPLYFYSQKNNLIGLAHAGWRGTVGKIGPKMIKLWCEVEKVDVRDIQAAIGPAIGACCYEVDEKVITEVKAALDGQEDNTVYSESKAGKYQLNLQRLNEILLINAGLTAENIIKSQDCTSCKNDIFFSHRKENGKTGRMMSFIGRKHHG</sequence>
<dbReference type="InterPro" id="IPR038371">
    <property type="entry name" value="Cu_polyphenol_OxRdtase_sf"/>
</dbReference>
<comment type="catalytic activity">
    <reaction evidence="1">
        <text>inosine + phosphate = alpha-D-ribose 1-phosphate + hypoxanthine</text>
        <dbReference type="Rhea" id="RHEA:27646"/>
        <dbReference type="ChEBI" id="CHEBI:17368"/>
        <dbReference type="ChEBI" id="CHEBI:17596"/>
        <dbReference type="ChEBI" id="CHEBI:43474"/>
        <dbReference type="ChEBI" id="CHEBI:57720"/>
        <dbReference type="EC" id="2.4.2.1"/>
    </reaction>
    <physiologicalReaction direction="left-to-right" evidence="1">
        <dbReference type="Rhea" id="RHEA:27647"/>
    </physiologicalReaction>
</comment>
<dbReference type="Pfam" id="PF02578">
    <property type="entry name" value="Cu-oxidase_4"/>
    <property type="match status" value="1"/>
</dbReference>
<keyword evidence="7" id="KW-0378">Hydrolase</keyword>
<comment type="similarity">
    <text evidence="4 12">Belongs to the purine nucleoside phosphorylase YfiH/LACC1 family.</text>
</comment>
<evidence type="ECO:0000313" key="14">
    <source>
        <dbReference type="Proteomes" id="UP001258181"/>
    </source>
</evidence>
<evidence type="ECO:0000256" key="5">
    <source>
        <dbReference type="ARBA" id="ARBA00022679"/>
    </source>
</evidence>
<evidence type="ECO:0000256" key="7">
    <source>
        <dbReference type="ARBA" id="ARBA00022801"/>
    </source>
</evidence>
<comment type="catalytic activity">
    <reaction evidence="9">
        <text>adenosine + H2O + H(+) = inosine + NH4(+)</text>
        <dbReference type="Rhea" id="RHEA:24408"/>
        <dbReference type="ChEBI" id="CHEBI:15377"/>
        <dbReference type="ChEBI" id="CHEBI:15378"/>
        <dbReference type="ChEBI" id="CHEBI:16335"/>
        <dbReference type="ChEBI" id="CHEBI:17596"/>
        <dbReference type="ChEBI" id="CHEBI:28938"/>
        <dbReference type="EC" id="3.5.4.4"/>
    </reaction>
    <physiologicalReaction direction="left-to-right" evidence="9">
        <dbReference type="Rhea" id="RHEA:24409"/>
    </physiologicalReaction>
</comment>
<gene>
    <name evidence="13" type="ORF">J2X07_003483</name>
</gene>
<evidence type="ECO:0000256" key="8">
    <source>
        <dbReference type="ARBA" id="ARBA00022833"/>
    </source>
</evidence>
<dbReference type="Proteomes" id="UP001258181">
    <property type="component" value="Unassembled WGS sequence"/>
</dbReference>
<evidence type="ECO:0000256" key="11">
    <source>
        <dbReference type="ARBA" id="ARBA00049893"/>
    </source>
</evidence>
<evidence type="ECO:0000256" key="3">
    <source>
        <dbReference type="ARBA" id="ARBA00003215"/>
    </source>
</evidence>
<protein>
    <recommendedName>
        <fullName evidence="12">Purine nucleoside phosphorylase</fullName>
    </recommendedName>
</protein>
<comment type="catalytic activity">
    <reaction evidence="11">
        <text>S-methyl-5'-thioadenosine + phosphate = 5-(methylsulfanyl)-alpha-D-ribose 1-phosphate + adenine</text>
        <dbReference type="Rhea" id="RHEA:11852"/>
        <dbReference type="ChEBI" id="CHEBI:16708"/>
        <dbReference type="ChEBI" id="CHEBI:17509"/>
        <dbReference type="ChEBI" id="CHEBI:43474"/>
        <dbReference type="ChEBI" id="CHEBI:58533"/>
        <dbReference type="EC" id="2.4.2.28"/>
    </reaction>
    <physiologicalReaction direction="left-to-right" evidence="11">
        <dbReference type="Rhea" id="RHEA:11853"/>
    </physiologicalReaction>
</comment>
<comment type="cofactor">
    <cofactor evidence="2">
        <name>Zn(2+)</name>
        <dbReference type="ChEBI" id="CHEBI:29105"/>
    </cofactor>
</comment>
<keyword evidence="14" id="KW-1185">Reference proteome</keyword>
<evidence type="ECO:0000256" key="9">
    <source>
        <dbReference type="ARBA" id="ARBA00047989"/>
    </source>
</evidence>
<dbReference type="PANTHER" id="PTHR30616:SF2">
    <property type="entry name" value="PURINE NUCLEOSIDE PHOSPHORYLASE LACC1"/>
    <property type="match status" value="1"/>
</dbReference>
<accession>A0ABU1U4U6</accession>
<dbReference type="Gene3D" id="3.60.140.10">
    <property type="entry name" value="CNF1/YfiH-like putative cysteine hydrolases"/>
    <property type="match status" value="1"/>
</dbReference>
<name>A0ABU1U4U6_9BACL</name>
<comment type="function">
    <text evidence="3">Purine nucleoside enzyme that catalyzes the phosphorolysis of adenosine and inosine nucleosides, yielding D-ribose 1-phosphate and the respective free bases, adenine and hypoxanthine. Also catalyzes the phosphorolysis of S-methyl-5'-thioadenosine into adenine and S-methyl-5-thio-alpha-D-ribose 1-phosphate. Also has adenosine deaminase activity.</text>
</comment>
<dbReference type="InterPro" id="IPR003730">
    <property type="entry name" value="Cu_polyphenol_OxRdtase"/>
</dbReference>
<dbReference type="NCBIfam" id="TIGR00726">
    <property type="entry name" value="peptidoglycan editing factor PgeF"/>
    <property type="match status" value="1"/>
</dbReference>
<dbReference type="PANTHER" id="PTHR30616">
    <property type="entry name" value="UNCHARACTERIZED PROTEIN YFIH"/>
    <property type="match status" value="1"/>
</dbReference>
<comment type="caution">
    <text evidence="13">The sequence shown here is derived from an EMBL/GenBank/DDBJ whole genome shotgun (WGS) entry which is preliminary data.</text>
</comment>
<evidence type="ECO:0000256" key="2">
    <source>
        <dbReference type="ARBA" id="ARBA00001947"/>
    </source>
</evidence>
<keyword evidence="6" id="KW-0479">Metal-binding</keyword>
<evidence type="ECO:0000256" key="6">
    <source>
        <dbReference type="ARBA" id="ARBA00022723"/>
    </source>
</evidence>
<evidence type="ECO:0000256" key="10">
    <source>
        <dbReference type="ARBA" id="ARBA00048968"/>
    </source>
</evidence>
<reference evidence="13 14" key="1">
    <citation type="submission" date="2023-07" db="EMBL/GenBank/DDBJ databases">
        <title>Sorghum-associated microbial communities from plants grown in Nebraska, USA.</title>
        <authorList>
            <person name="Schachtman D."/>
        </authorList>
    </citation>
    <scope>NUCLEOTIDE SEQUENCE [LARGE SCALE GENOMIC DNA]</scope>
    <source>
        <strain evidence="13 14">BE211</strain>
    </source>
</reference>
<keyword evidence="8" id="KW-0862">Zinc</keyword>
<proteinExistence type="inferred from homology"/>
<evidence type="ECO:0000256" key="1">
    <source>
        <dbReference type="ARBA" id="ARBA00000553"/>
    </source>
</evidence>
<keyword evidence="5" id="KW-0808">Transferase</keyword>
<dbReference type="CDD" id="cd16833">
    <property type="entry name" value="YfiH"/>
    <property type="match status" value="1"/>
</dbReference>
<dbReference type="InterPro" id="IPR011324">
    <property type="entry name" value="Cytotoxic_necrot_fac-like_cat"/>
</dbReference>